<dbReference type="EMBL" id="MT143278">
    <property type="protein sequence ID" value="QJA95005.1"/>
    <property type="molecule type" value="Genomic_DNA"/>
</dbReference>
<evidence type="ECO:0000313" key="2">
    <source>
        <dbReference type="EMBL" id="QJA72380.1"/>
    </source>
</evidence>
<accession>A0A6M3LQY3</accession>
<feature type="compositionally biased region" description="Basic and acidic residues" evidence="1">
    <location>
        <begin position="234"/>
        <end position="244"/>
    </location>
</feature>
<name>A0A6M3LQY3_9ZZZZ</name>
<protein>
    <submittedName>
        <fullName evidence="3">Uncharacterized protein</fullName>
    </submittedName>
</protein>
<reference evidence="3" key="1">
    <citation type="submission" date="2020-03" db="EMBL/GenBank/DDBJ databases">
        <title>The deep terrestrial virosphere.</title>
        <authorList>
            <person name="Holmfeldt K."/>
            <person name="Nilsson E."/>
            <person name="Simone D."/>
            <person name="Lopez-Fernandez M."/>
            <person name="Wu X."/>
            <person name="de Brujin I."/>
            <person name="Lundin D."/>
            <person name="Andersson A."/>
            <person name="Bertilsson S."/>
            <person name="Dopson M."/>
        </authorList>
    </citation>
    <scope>NUCLEOTIDE SEQUENCE</scope>
    <source>
        <strain evidence="2">MM415A02778</strain>
        <strain evidence="3">MM415B03683</strain>
    </source>
</reference>
<feature type="region of interest" description="Disordered" evidence="1">
    <location>
        <begin position="225"/>
        <end position="270"/>
    </location>
</feature>
<gene>
    <name evidence="2" type="ORF">MM415A02778_0005</name>
    <name evidence="3" type="ORF">MM415B03683_0005</name>
</gene>
<dbReference type="AlphaFoldDB" id="A0A6M3LQY3"/>
<organism evidence="3">
    <name type="scientific">viral metagenome</name>
    <dbReference type="NCBI Taxonomy" id="1070528"/>
    <lineage>
        <taxon>unclassified sequences</taxon>
        <taxon>metagenomes</taxon>
        <taxon>organismal metagenomes</taxon>
    </lineage>
</organism>
<evidence type="ECO:0000256" key="1">
    <source>
        <dbReference type="SAM" id="MobiDB-lite"/>
    </source>
</evidence>
<feature type="compositionally biased region" description="Polar residues" evidence="1">
    <location>
        <begin position="245"/>
        <end position="264"/>
    </location>
</feature>
<sequence length="340" mass="37950">MTEERGLQRIDQTRTVGIGAPDEILENAIVAAKALQRVVNQKKRPVIFNGEQYLEFEDWQTCGQFYRYTVKTYEAMPVEVDGIKGAKAHADLIDLQTGEVLGGAEAYCMRDEEKWNTRPKYEWAGKGDGRHRIQTGTEIVPWFQLASMAQTRAGAKAFRNRLAWVAVLAGYRPTPAEEMTEDTATTGVKERRTVEDDKHWCAIHHTAFFKKGEMRGYAHPIGDTGEWCNEGEPEEAKPELKQSKTESATQQVKTSTPDTETGTEPQPPPVSLVAEARKLGAVESITSDQAKKIKDYVGRGINVGEYVKLAKLTATSTKDMSKKDAETIINLIELDQKGKK</sequence>
<proteinExistence type="predicted"/>
<dbReference type="EMBL" id="MT141947">
    <property type="protein sequence ID" value="QJA72380.1"/>
    <property type="molecule type" value="Genomic_DNA"/>
</dbReference>
<evidence type="ECO:0000313" key="3">
    <source>
        <dbReference type="EMBL" id="QJA95005.1"/>
    </source>
</evidence>